<evidence type="ECO:0000256" key="1">
    <source>
        <dbReference type="ARBA" id="ARBA00022801"/>
    </source>
</evidence>
<dbReference type="SUPFAM" id="SSF49785">
    <property type="entry name" value="Galactose-binding domain-like"/>
    <property type="match status" value="1"/>
</dbReference>
<dbReference type="Gene3D" id="2.60.120.260">
    <property type="entry name" value="Galactose-binding domain-like"/>
    <property type="match status" value="1"/>
</dbReference>
<keyword evidence="1 4" id="KW-0378">Hydrolase</keyword>
<feature type="region of interest" description="Disordered" evidence="2">
    <location>
        <begin position="1"/>
        <end position="24"/>
    </location>
</feature>
<evidence type="ECO:0000313" key="5">
    <source>
        <dbReference type="Proteomes" id="UP001589611"/>
    </source>
</evidence>
<feature type="domain" description="Xaa-Pro dipeptidyl-peptidase C-terminal" evidence="3">
    <location>
        <begin position="305"/>
        <end position="546"/>
    </location>
</feature>
<proteinExistence type="predicted"/>
<dbReference type="InterPro" id="IPR000383">
    <property type="entry name" value="Xaa-Pro-like_dom"/>
</dbReference>
<dbReference type="InterPro" id="IPR013736">
    <property type="entry name" value="Xaa-Pro_dipept_C"/>
</dbReference>
<evidence type="ECO:0000259" key="3">
    <source>
        <dbReference type="SMART" id="SM00939"/>
    </source>
</evidence>
<evidence type="ECO:0000256" key="2">
    <source>
        <dbReference type="SAM" id="MobiDB-lite"/>
    </source>
</evidence>
<organism evidence="4 5">
    <name type="scientific">Microbacterium terregens</name>
    <dbReference type="NCBI Taxonomy" id="69363"/>
    <lineage>
        <taxon>Bacteria</taxon>
        <taxon>Bacillati</taxon>
        <taxon>Actinomycetota</taxon>
        <taxon>Actinomycetes</taxon>
        <taxon>Micrococcales</taxon>
        <taxon>Microbacteriaceae</taxon>
        <taxon>Microbacterium</taxon>
    </lineage>
</organism>
<dbReference type="Pfam" id="PF02129">
    <property type="entry name" value="Peptidase_S15"/>
    <property type="match status" value="1"/>
</dbReference>
<dbReference type="InterPro" id="IPR029058">
    <property type="entry name" value="AB_hydrolase_fold"/>
</dbReference>
<comment type="caution">
    <text evidence="4">The sequence shown here is derived from an EMBL/GenBank/DDBJ whole genome shotgun (WGS) entry which is preliminary data.</text>
</comment>
<gene>
    <name evidence="4" type="ORF">ACFFPJ_12865</name>
</gene>
<dbReference type="InterPro" id="IPR008979">
    <property type="entry name" value="Galactose-bd-like_sf"/>
</dbReference>
<dbReference type="SMART" id="SM00939">
    <property type="entry name" value="PepX_C"/>
    <property type="match status" value="1"/>
</dbReference>
<dbReference type="EMBL" id="JBHMBE010000004">
    <property type="protein sequence ID" value="MFB9646685.1"/>
    <property type="molecule type" value="Genomic_DNA"/>
</dbReference>
<accession>A0ABV5T250</accession>
<dbReference type="Proteomes" id="UP001589611">
    <property type="component" value="Unassembled WGS sequence"/>
</dbReference>
<sequence length="562" mass="63389">MSFEYRYRDRRNTVEERGGRPVQPRIEHHPGIIVHRDVAVPTRSGKIVWADLFLPADGAIAPAIASWTPYGKSNPAPIGKRFPRSGVRDDQLSDLVSFEAPDPAYWVPQGYAVIAADMTGMWNSTGPAHFMAPEEAEDYYDLIEWIGTQPWCSGKVGLSGVSYLTVSQWRVAELNPPHLACINPWEGWTDTYREVARHGGIPETSFWPYIWDRWGVAQPGSLLEDLEAEDAEHPWFDEYWASKAAQLEKITVPAFVTASWTDHGLHTRGTLEGFRRISSAQKWLFVHGRKKWAEYYLPENLERQKAFFDRFLKDVPNEVDEWPPVRVEVRNDHYDGAVRESTDWPLPDVEYLPLYLGPTGALSEEVPLESGTVEYDGNAAGLTAQRAVFEHIFTADTDVVGHARALLHVEAPEAEDMDLFLAVFKKRADGTVVGFPYYALFDNGAAALGWLRVSHREKDEQKSLPYLPVLKHERALPLEKGRPTEVEVEILPSGTHFAAGESLVLVIQGVDVFRYPEGLLQKAHTHYVNEGPQIIHYGPATPSRLVIPRMPVSTRLPEEGLR</sequence>
<dbReference type="InterPro" id="IPR005674">
    <property type="entry name" value="CocE/Ser_esterase"/>
</dbReference>
<dbReference type="Gene3D" id="1.10.3020.20">
    <property type="match status" value="1"/>
</dbReference>
<dbReference type="GO" id="GO:0016787">
    <property type="term" value="F:hydrolase activity"/>
    <property type="evidence" value="ECO:0007669"/>
    <property type="project" value="UniProtKB-KW"/>
</dbReference>
<dbReference type="Gene3D" id="3.40.50.1820">
    <property type="entry name" value="alpha/beta hydrolase"/>
    <property type="match status" value="1"/>
</dbReference>
<dbReference type="NCBIfam" id="TIGR00976">
    <property type="entry name" value="CocE_NonD"/>
    <property type="match status" value="2"/>
</dbReference>
<dbReference type="SUPFAM" id="SSF53474">
    <property type="entry name" value="alpha/beta-Hydrolases"/>
    <property type="match status" value="1"/>
</dbReference>
<protein>
    <submittedName>
        <fullName evidence="4">CocE/NonD family hydrolase</fullName>
    </submittedName>
</protein>
<reference evidence="4 5" key="1">
    <citation type="submission" date="2024-09" db="EMBL/GenBank/DDBJ databases">
        <authorList>
            <person name="Sun Q."/>
            <person name="Mori K."/>
        </authorList>
    </citation>
    <scope>NUCLEOTIDE SEQUENCE [LARGE SCALE GENOMIC DNA]</scope>
    <source>
        <strain evidence="4 5">JCM 1342</strain>
    </source>
</reference>
<dbReference type="RefSeq" id="WP_344715341.1">
    <property type="nucleotide sequence ID" value="NZ_BAAAWH010000001.1"/>
</dbReference>
<dbReference type="InterPro" id="IPR050585">
    <property type="entry name" value="Xaa-Pro_dipeptidyl-ppase/CocE"/>
</dbReference>
<evidence type="ECO:0000313" key="4">
    <source>
        <dbReference type="EMBL" id="MFB9646685.1"/>
    </source>
</evidence>
<dbReference type="Pfam" id="PF08530">
    <property type="entry name" value="PepX_C"/>
    <property type="match status" value="1"/>
</dbReference>
<dbReference type="PANTHER" id="PTHR43056">
    <property type="entry name" value="PEPTIDASE S9 PROLYL OLIGOPEPTIDASE"/>
    <property type="match status" value="1"/>
</dbReference>
<dbReference type="PANTHER" id="PTHR43056:SF10">
    <property type="entry name" value="COCE_NOND FAMILY, PUTATIVE (AFU_ORTHOLOGUE AFUA_7G00600)-RELATED"/>
    <property type="match status" value="1"/>
</dbReference>
<keyword evidence="5" id="KW-1185">Reference proteome</keyword>
<name>A0ABV5T250_9MICO</name>